<evidence type="ECO:0000313" key="2">
    <source>
        <dbReference type="EMBL" id="ELU06311.1"/>
    </source>
</evidence>
<dbReference type="EMBL" id="AMQN01007471">
    <property type="status" value="NOT_ANNOTATED_CDS"/>
    <property type="molecule type" value="Genomic_DNA"/>
</dbReference>
<organism evidence="2">
    <name type="scientific">Capitella teleta</name>
    <name type="common">Polychaete worm</name>
    <dbReference type="NCBI Taxonomy" id="283909"/>
    <lineage>
        <taxon>Eukaryota</taxon>
        <taxon>Metazoa</taxon>
        <taxon>Spiralia</taxon>
        <taxon>Lophotrochozoa</taxon>
        <taxon>Annelida</taxon>
        <taxon>Polychaeta</taxon>
        <taxon>Sedentaria</taxon>
        <taxon>Scolecida</taxon>
        <taxon>Capitellidae</taxon>
        <taxon>Capitella</taxon>
    </lineage>
</organism>
<dbReference type="Proteomes" id="UP000014760">
    <property type="component" value="Unassembled WGS sequence"/>
</dbReference>
<sequence>MDDRETVTPSMYSTSCRYPVDFNPIDEARDMLRCLIRGRCPSRASLLGEEEVVVSQGESPMSWPLTGPAGNRNSSYHASTYRSYTPAAALHELEDTVHPVYMRDSSTLRMYYTQMKNRANEKMAAKVRPENDGQTKWKVQEVDLNAWRQNIIDARTIYGSSDISKLNTASQPPPPRFKAKPTDFLFMQRDNTEMKRERSYIQRTLPRRLRSPKQIVQKNLLLAYNKPINSETGLASYGHPRYATESPPTITLGPRVKTVICTHGKDKPRPEHNDQVRTKQFCDVLGPSSCNKCIEIVNRRIASDIQKQGLPELDPSLTNMVAPRLAKLMTCGQKMLAEGKKRRRRSKRNTVMQLSSVKKQVEQASRKSGSRKPRNVRVSRHETRRLGD</sequence>
<reference evidence="4" key="1">
    <citation type="submission" date="2012-12" db="EMBL/GenBank/DDBJ databases">
        <authorList>
            <person name="Hellsten U."/>
            <person name="Grimwood J."/>
            <person name="Chapman J.A."/>
            <person name="Shapiro H."/>
            <person name="Aerts A."/>
            <person name="Otillar R.P."/>
            <person name="Terry A.Y."/>
            <person name="Boore J.L."/>
            <person name="Simakov O."/>
            <person name="Marletaz F."/>
            <person name="Cho S.-J."/>
            <person name="Edsinger-Gonzales E."/>
            <person name="Havlak P."/>
            <person name="Kuo D.-H."/>
            <person name="Larsson T."/>
            <person name="Lv J."/>
            <person name="Arendt D."/>
            <person name="Savage R."/>
            <person name="Osoegawa K."/>
            <person name="de Jong P."/>
            <person name="Lindberg D.R."/>
            <person name="Seaver E.C."/>
            <person name="Weisblat D.A."/>
            <person name="Putnam N.H."/>
            <person name="Grigoriev I.V."/>
            <person name="Rokhsar D.S."/>
        </authorList>
    </citation>
    <scope>NUCLEOTIDE SEQUENCE</scope>
    <source>
        <strain evidence="4">I ESC-2004</strain>
    </source>
</reference>
<accession>R7USC3</accession>
<reference evidence="2 4" key="2">
    <citation type="journal article" date="2013" name="Nature">
        <title>Insights into bilaterian evolution from three spiralian genomes.</title>
        <authorList>
            <person name="Simakov O."/>
            <person name="Marletaz F."/>
            <person name="Cho S.J."/>
            <person name="Edsinger-Gonzales E."/>
            <person name="Havlak P."/>
            <person name="Hellsten U."/>
            <person name="Kuo D.H."/>
            <person name="Larsson T."/>
            <person name="Lv J."/>
            <person name="Arendt D."/>
            <person name="Savage R."/>
            <person name="Osoegawa K."/>
            <person name="de Jong P."/>
            <person name="Grimwood J."/>
            <person name="Chapman J.A."/>
            <person name="Shapiro H."/>
            <person name="Aerts A."/>
            <person name="Otillar R.P."/>
            <person name="Terry A.Y."/>
            <person name="Boore J.L."/>
            <person name="Grigoriev I.V."/>
            <person name="Lindberg D.R."/>
            <person name="Seaver E.C."/>
            <person name="Weisblat D.A."/>
            <person name="Putnam N.H."/>
            <person name="Rokhsar D.S."/>
        </authorList>
    </citation>
    <scope>NUCLEOTIDE SEQUENCE</scope>
    <source>
        <strain evidence="2 4">I ESC-2004</strain>
    </source>
</reference>
<feature type="compositionally biased region" description="Basic residues" evidence="1">
    <location>
        <begin position="368"/>
        <end position="378"/>
    </location>
</feature>
<protein>
    <submittedName>
        <fullName evidence="2 3">Uncharacterized protein</fullName>
    </submittedName>
</protein>
<name>R7USC3_CAPTE</name>
<dbReference type="EMBL" id="KB300771">
    <property type="protein sequence ID" value="ELU06311.1"/>
    <property type="molecule type" value="Genomic_DNA"/>
</dbReference>
<dbReference type="OMA" id="MCRENIA"/>
<dbReference type="HOGENOM" id="CLU_712209_0_0_1"/>
<feature type="compositionally biased region" description="Polar residues" evidence="1">
    <location>
        <begin position="349"/>
        <end position="358"/>
    </location>
</feature>
<gene>
    <name evidence="2" type="ORF">CAPTEDRAFT_224838</name>
</gene>
<dbReference type="AlphaFoldDB" id="R7USC3"/>
<evidence type="ECO:0000313" key="3">
    <source>
        <dbReference type="EnsemblMetazoa" id="CapteP224838"/>
    </source>
</evidence>
<reference evidence="3" key="3">
    <citation type="submission" date="2015-06" db="UniProtKB">
        <authorList>
            <consortium name="EnsemblMetazoa"/>
        </authorList>
    </citation>
    <scope>IDENTIFICATION</scope>
</reference>
<proteinExistence type="predicted"/>
<dbReference type="EnsemblMetazoa" id="CapteT224838">
    <property type="protein sequence ID" value="CapteP224838"/>
    <property type="gene ID" value="CapteG224838"/>
</dbReference>
<keyword evidence="4" id="KW-1185">Reference proteome</keyword>
<evidence type="ECO:0000313" key="4">
    <source>
        <dbReference type="Proteomes" id="UP000014760"/>
    </source>
</evidence>
<evidence type="ECO:0000256" key="1">
    <source>
        <dbReference type="SAM" id="MobiDB-lite"/>
    </source>
</evidence>
<feature type="compositionally biased region" description="Basic and acidic residues" evidence="1">
    <location>
        <begin position="379"/>
        <end position="388"/>
    </location>
</feature>
<feature type="region of interest" description="Disordered" evidence="1">
    <location>
        <begin position="336"/>
        <end position="388"/>
    </location>
</feature>
<dbReference type="OrthoDB" id="6107575at2759"/>